<reference evidence="1 2" key="1">
    <citation type="submission" date="2016-02" db="EMBL/GenBank/DDBJ databases">
        <authorList>
            <person name="Wen L."/>
            <person name="He K."/>
            <person name="Yang H."/>
        </authorList>
    </citation>
    <scope>NUCLEOTIDE SEQUENCE [LARGE SCALE GENOMIC DNA]</scope>
    <source>
        <strain evidence="1 2">KLE1704</strain>
    </source>
</reference>
<comment type="caution">
    <text evidence="1">The sequence shown here is derived from an EMBL/GenBank/DDBJ whole genome shotgun (WGS) entry which is preliminary data.</text>
</comment>
<dbReference type="EMBL" id="LTDF01000013">
    <property type="protein sequence ID" value="KXT55430.1"/>
    <property type="molecule type" value="Genomic_DNA"/>
</dbReference>
<evidence type="ECO:0000313" key="1">
    <source>
        <dbReference type="EMBL" id="KXT55430.1"/>
    </source>
</evidence>
<name>A0A139LVG2_9BACE</name>
<dbReference type="PATRIC" id="fig|329854.7.peg.132"/>
<accession>A0A139LVG2</accession>
<gene>
    <name evidence="1" type="ORF">HMPREF2531_00129</name>
</gene>
<dbReference type="RefSeq" id="WP_008671561.1">
    <property type="nucleotide sequence ID" value="NZ_JBDMMX010000322.1"/>
</dbReference>
<dbReference type="Proteomes" id="UP000070319">
    <property type="component" value="Unassembled WGS sequence"/>
</dbReference>
<protein>
    <submittedName>
        <fullName evidence="1">Prevent-host-death family protein</fullName>
    </submittedName>
</protein>
<sequence>MAVINLTSEEFANRIEEMLDLASKGDNVLIHHEGKTYTVIPISDEELENLTAKEKVLLNK</sequence>
<organism evidence="1">
    <name type="scientific">Bacteroides intestinalis</name>
    <dbReference type="NCBI Taxonomy" id="329854"/>
    <lineage>
        <taxon>Bacteria</taxon>
        <taxon>Pseudomonadati</taxon>
        <taxon>Bacteroidota</taxon>
        <taxon>Bacteroidia</taxon>
        <taxon>Bacteroidales</taxon>
        <taxon>Bacteroidaceae</taxon>
        <taxon>Bacteroides</taxon>
    </lineage>
</organism>
<dbReference type="AlphaFoldDB" id="A0A139LVG2"/>
<proteinExistence type="predicted"/>
<evidence type="ECO:0000313" key="2">
    <source>
        <dbReference type="Proteomes" id="UP000070319"/>
    </source>
</evidence>